<dbReference type="Gene3D" id="3.40.50.300">
    <property type="entry name" value="P-loop containing nucleotide triphosphate hydrolases"/>
    <property type="match status" value="1"/>
</dbReference>
<evidence type="ECO:0000256" key="6">
    <source>
        <dbReference type="ARBA" id="ARBA00022741"/>
    </source>
</evidence>
<dbReference type="NCBIfam" id="TIGR00041">
    <property type="entry name" value="DTMP_kinase"/>
    <property type="match status" value="1"/>
</dbReference>
<dbReference type="SUPFAM" id="SSF52540">
    <property type="entry name" value="P-loop containing nucleoside triphosphate hydrolases"/>
    <property type="match status" value="1"/>
</dbReference>
<dbReference type="PANTHER" id="PTHR10344">
    <property type="entry name" value="THYMIDYLATE KINASE"/>
    <property type="match status" value="1"/>
</dbReference>
<dbReference type="CDD" id="cd01672">
    <property type="entry name" value="TMPK"/>
    <property type="match status" value="1"/>
</dbReference>
<feature type="domain" description="Thymidylate kinase-like" evidence="12">
    <location>
        <begin position="14"/>
        <end position="195"/>
    </location>
</feature>
<dbReference type="InterPro" id="IPR018095">
    <property type="entry name" value="Thymidylate_kin_CS"/>
</dbReference>
<evidence type="ECO:0000256" key="1">
    <source>
        <dbReference type="ARBA" id="ARBA00009776"/>
    </source>
</evidence>
<gene>
    <name evidence="11" type="primary">tmk</name>
    <name evidence="13" type="ordered locus">Sulac_0150</name>
</gene>
<accession>G8TW80</accession>
<dbReference type="AlphaFoldDB" id="G8TW80"/>
<dbReference type="GO" id="GO:0006233">
    <property type="term" value="P:dTDP biosynthetic process"/>
    <property type="evidence" value="ECO:0007669"/>
    <property type="project" value="InterPro"/>
</dbReference>
<evidence type="ECO:0000256" key="5">
    <source>
        <dbReference type="ARBA" id="ARBA00022727"/>
    </source>
</evidence>
<dbReference type="KEGG" id="sap:Sulac_0150"/>
<keyword evidence="5 11" id="KW-0545">Nucleotide biosynthesis</keyword>
<evidence type="ECO:0000256" key="2">
    <source>
        <dbReference type="ARBA" id="ARBA00012980"/>
    </source>
</evidence>
<dbReference type="EMBL" id="CP003179">
    <property type="protein sequence ID" value="AEW03723.1"/>
    <property type="molecule type" value="Genomic_DNA"/>
</dbReference>
<reference evidence="14" key="1">
    <citation type="submission" date="2011-12" db="EMBL/GenBank/DDBJ databases">
        <title>The complete genome of chromosome of Sulfobacillus acidophilus DSM 10332.</title>
        <authorList>
            <person name="Lucas S."/>
            <person name="Han J."/>
            <person name="Lapidus A."/>
            <person name="Bruce D."/>
            <person name="Goodwin L."/>
            <person name="Pitluck S."/>
            <person name="Peters L."/>
            <person name="Kyrpides N."/>
            <person name="Mavromatis K."/>
            <person name="Ivanova N."/>
            <person name="Mikhailova N."/>
            <person name="Chertkov O."/>
            <person name="Saunders E."/>
            <person name="Detter J.C."/>
            <person name="Tapia R."/>
            <person name="Han C."/>
            <person name="Land M."/>
            <person name="Hauser L."/>
            <person name="Markowitz V."/>
            <person name="Cheng J.-F."/>
            <person name="Hugenholtz P."/>
            <person name="Woyke T."/>
            <person name="Wu D."/>
            <person name="Pukall R."/>
            <person name="Gehrich-Schroeter G."/>
            <person name="Schneider S."/>
            <person name="Klenk H.-P."/>
            <person name="Eisen J.A."/>
        </authorList>
    </citation>
    <scope>NUCLEOTIDE SEQUENCE [LARGE SCALE GENOMIC DNA]</scope>
    <source>
        <strain evidence="14">ATCC 700253 / DSM 10332 / NAL</strain>
    </source>
</reference>
<dbReference type="InterPro" id="IPR018094">
    <property type="entry name" value="Thymidylate_kinase"/>
</dbReference>
<evidence type="ECO:0000256" key="7">
    <source>
        <dbReference type="ARBA" id="ARBA00022777"/>
    </source>
</evidence>
<dbReference type="STRING" id="679936.Sulac_0150"/>
<dbReference type="InterPro" id="IPR027417">
    <property type="entry name" value="P-loop_NTPase"/>
</dbReference>
<dbReference type="InterPro" id="IPR039430">
    <property type="entry name" value="Thymidylate_kin-like_dom"/>
</dbReference>
<dbReference type="PROSITE" id="PS01331">
    <property type="entry name" value="THYMIDYLATE_KINASE"/>
    <property type="match status" value="1"/>
</dbReference>
<evidence type="ECO:0000259" key="12">
    <source>
        <dbReference type="Pfam" id="PF02223"/>
    </source>
</evidence>
<proteinExistence type="inferred from homology"/>
<dbReference type="EC" id="2.7.4.9" evidence="2 11"/>
<keyword evidence="14" id="KW-1185">Reference proteome</keyword>
<keyword evidence="7 11" id="KW-0418">Kinase</keyword>
<organism evidence="13 14">
    <name type="scientific">Sulfobacillus acidophilus (strain ATCC 700253 / DSM 10332 / NAL)</name>
    <dbReference type="NCBI Taxonomy" id="679936"/>
    <lineage>
        <taxon>Bacteria</taxon>
        <taxon>Bacillati</taxon>
        <taxon>Bacillota</taxon>
        <taxon>Clostridia</taxon>
        <taxon>Eubacteriales</taxon>
        <taxon>Clostridiales Family XVII. Incertae Sedis</taxon>
        <taxon>Sulfobacillus</taxon>
    </lineage>
</organism>
<comment type="similarity">
    <text evidence="1 11">Belongs to the thymidylate kinase family.</text>
</comment>
<protein>
    <recommendedName>
        <fullName evidence="3 11">Thymidylate kinase</fullName>
        <ecNumber evidence="2 11">2.7.4.9</ecNumber>
    </recommendedName>
    <alternativeName>
        <fullName evidence="11">dTMP kinase</fullName>
    </alternativeName>
</protein>
<evidence type="ECO:0000256" key="9">
    <source>
        <dbReference type="ARBA" id="ARBA00048743"/>
    </source>
</evidence>
<comment type="catalytic activity">
    <reaction evidence="9 11">
        <text>dTMP + ATP = dTDP + ADP</text>
        <dbReference type="Rhea" id="RHEA:13517"/>
        <dbReference type="ChEBI" id="CHEBI:30616"/>
        <dbReference type="ChEBI" id="CHEBI:58369"/>
        <dbReference type="ChEBI" id="CHEBI:63528"/>
        <dbReference type="ChEBI" id="CHEBI:456216"/>
        <dbReference type="EC" id="2.7.4.9"/>
    </reaction>
</comment>
<dbReference type="GO" id="GO:0006227">
    <property type="term" value="P:dUDP biosynthetic process"/>
    <property type="evidence" value="ECO:0007669"/>
    <property type="project" value="TreeGrafter"/>
</dbReference>
<dbReference type="HAMAP" id="MF_00165">
    <property type="entry name" value="Thymidylate_kinase"/>
    <property type="match status" value="1"/>
</dbReference>
<evidence type="ECO:0000313" key="14">
    <source>
        <dbReference type="Proteomes" id="UP000005439"/>
    </source>
</evidence>
<dbReference type="Proteomes" id="UP000005439">
    <property type="component" value="Chromosome"/>
</dbReference>
<dbReference type="PATRIC" id="fig|679936.5.peg.156"/>
<comment type="function">
    <text evidence="10 11">Phosphorylation of dTMP to form dTDP in both de novo and salvage pathways of dTTP synthesis.</text>
</comment>
<keyword evidence="6 11" id="KW-0547">Nucleotide-binding</keyword>
<sequence length="213" mass="23993">MDSRGGGIGHWISFEGIDGVGKTTQASRLAEWLVQHGRDALLVREPGGTALGEALRHMILHDVEIHDAWAEFLLFAAARAELVTTVIRPALAAGRWVISDRFTDSSIAYQVFGRGLPWGPVDQVNRWISRGERPDMTVWLDGQPLTARGDDRLEQREAAYFDRVQEGYAWLWAREPNRIYRVPANQPAEAVSDAIKEALIRRWPDLERKGESP</sequence>
<name>G8TW80_SULAD</name>
<dbReference type="GO" id="GO:0004798">
    <property type="term" value="F:dTMP kinase activity"/>
    <property type="evidence" value="ECO:0007669"/>
    <property type="project" value="UniProtKB-UniRule"/>
</dbReference>
<dbReference type="PANTHER" id="PTHR10344:SF4">
    <property type="entry name" value="UMP-CMP KINASE 2, MITOCHONDRIAL"/>
    <property type="match status" value="1"/>
</dbReference>
<dbReference type="GO" id="GO:0006235">
    <property type="term" value="P:dTTP biosynthetic process"/>
    <property type="evidence" value="ECO:0007669"/>
    <property type="project" value="UniProtKB-UniRule"/>
</dbReference>
<keyword evidence="8 11" id="KW-0067">ATP-binding</keyword>
<evidence type="ECO:0000256" key="4">
    <source>
        <dbReference type="ARBA" id="ARBA00022679"/>
    </source>
</evidence>
<keyword evidence="4 11" id="KW-0808">Transferase</keyword>
<evidence type="ECO:0000256" key="11">
    <source>
        <dbReference type="HAMAP-Rule" id="MF_00165"/>
    </source>
</evidence>
<feature type="binding site" evidence="11">
    <location>
        <begin position="16"/>
        <end position="23"/>
    </location>
    <ligand>
        <name>ATP</name>
        <dbReference type="ChEBI" id="CHEBI:30616"/>
    </ligand>
</feature>
<evidence type="ECO:0000256" key="10">
    <source>
        <dbReference type="ARBA" id="ARBA00057735"/>
    </source>
</evidence>
<dbReference type="GO" id="GO:0005524">
    <property type="term" value="F:ATP binding"/>
    <property type="evidence" value="ECO:0007669"/>
    <property type="project" value="UniProtKB-UniRule"/>
</dbReference>
<reference evidence="13 14" key="2">
    <citation type="journal article" date="2012" name="Stand. Genomic Sci.">
        <title>Complete genome sequence of the moderately thermophilic mineral-sulfide-oxidizing firmicute Sulfobacillus acidophilus type strain (NAL(T)).</title>
        <authorList>
            <person name="Anderson I."/>
            <person name="Chertkov O."/>
            <person name="Chen A."/>
            <person name="Saunders E."/>
            <person name="Lapidus A."/>
            <person name="Nolan M."/>
            <person name="Lucas S."/>
            <person name="Hammon N."/>
            <person name="Deshpande S."/>
            <person name="Cheng J.F."/>
            <person name="Han C."/>
            <person name="Tapia R."/>
            <person name="Goodwin L.A."/>
            <person name="Pitluck S."/>
            <person name="Liolios K."/>
            <person name="Pagani I."/>
            <person name="Ivanova N."/>
            <person name="Mikhailova N."/>
            <person name="Pati A."/>
            <person name="Palaniappan K."/>
            <person name="Land M."/>
            <person name="Pan C."/>
            <person name="Rohde M."/>
            <person name="Pukall R."/>
            <person name="Goker M."/>
            <person name="Detter J.C."/>
            <person name="Woyke T."/>
            <person name="Bristow J."/>
            <person name="Eisen J.A."/>
            <person name="Markowitz V."/>
            <person name="Hugenholtz P."/>
            <person name="Kyrpides N.C."/>
            <person name="Klenk H.P."/>
            <person name="Mavromatis K."/>
        </authorList>
    </citation>
    <scope>NUCLEOTIDE SEQUENCE [LARGE SCALE GENOMIC DNA]</scope>
    <source>
        <strain evidence="14">ATCC 700253 / DSM 10332 / NAL</strain>
    </source>
</reference>
<evidence type="ECO:0000256" key="3">
    <source>
        <dbReference type="ARBA" id="ARBA00017144"/>
    </source>
</evidence>
<dbReference type="HOGENOM" id="CLU_049131_0_2_9"/>
<evidence type="ECO:0000256" key="8">
    <source>
        <dbReference type="ARBA" id="ARBA00022840"/>
    </source>
</evidence>
<dbReference type="GO" id="GO:0005829">
    <property type="term" value="C:cytosol"/>
    <property type="evidence" value="ECO:0007669"/>
    <property type="project" value="TreeGrafter"/>
</dbReference>
<evidence type="ECO:0000313" key="13">
    <source>
        <dbReference type="EMBL" id="AEW03723.1"/>
    </source>
</evidence>
<dbReference type="Pfam" id="PF02223">
    <property type="entry name" value="Thymidylate_kin"/>
    <property type="match status" value="1"/>
</dbReference>
<dbReference type="FunFam" id="3.40.50.300:FF:000225">
    <property type="entry name" value="Thymidylate kinase"/>
    <property type="match status" value="1"/>
</dbReference>